<feature type="signal peptide" evidence="12">
    <location>
        <begin position="1"/>
        <end position="23"/>
    </location>
</feature>
<evidence type="ECO:0000256" key="9">
    <source>
        <dbReference type="ARBA" id="ARBA00023136"/>
    </source>
</evidence>
<dbReference type="InterPro" id="IPR008969">
    <property type="entry name" value="CarboxyPept-like_regulatory"/>
</dbReference>
<dbReference type="AlphaFoldDB" id="A0A1I2HU51"/>
<dbReference type="SUPFAM" id="SSF49464">
    <property type="entry name" value="Carboxypeptidase regulatory domain-like"/>
    <property type="match status" value="1"/>
</dbReference>
<evidence type="ECO:0000256" key="3">
    <source>
        <dbReference type="ARBA" id="ARBA00022452"/>
    </source>
</evidence>
<dbReference type="Gene3D" id="2.40.170.20">
    <property type="entry name" value="TonB-dependent receptor, beta-barrel domain"/>
    <property type="match status" value="1"/>
</dbReference>
<dbReference type="PROSITE" id="PS52016">
    <property type="entry name" value="TONB_DEPENDENT_REC_3"/>
    <property type="match status" value="1"/>
</dbReference>
<dbReference type="InterPro" id="IPR012910">
    <property type="entry name" value="Plug_dom"/>
</dbReference>
<evidence type="ECO:0000256" key="2">
    <source>
        <dbReference type="ARBA" id="ARBA00022448"/>
    </source>
</evidence>
<dbReference type="Pfam" id="PF13715">
    <property type="entry name" value="CarbopepD_reg_2"/>
    <property type="match status" value="1"/>
</dbReference>
<dbReference type="InterPro" id="IPR036942">
    <property type="entry name" value="Beta-barrel_TonB_sf"/>
</dbReference>
<evidence type="ECO:0000256" key="1">
    <source>
        <dbReference type="ARBA" id="ARBA00004571"/>
    </source>
</evidence>
<dbReference type="Proteomes" id="UP000198964">
    <property type="component" value="Unassembled WGS sequence"/>
</dbReference>
<dbReference type="EMBL" id="FONW01000004">
    <property type="protein sequence ID" value="SFF32267.1"/>
    <property type="molecule type" value="Genomic_DNA"/>
</dbReference>
<dbReference type="GO" id="GO:0015344">
    <property type="term" value="F:siderophore uptake transmembrane transporter activity"/>
    <property type="evidence" value="ECO:0007669"/>
    <property type="project" value="TreeGrafter"/>
</dbReference>
<evidence type="ECO:0000256" key="7">
    <source>
        <dbReference type="ARBA" id="ARBA00023004"/>
    </source>
</evidence>
<reference evidence="14 15" key="1">
    <citation type="submission" date="2016-10" db="EMBL/GenBank/DDBJ databases">
        <authorList>
            <person name="de Groot N.N."/>
        </authorList>
    </citation>
    <scope>NUCLEOTIDE SEQUENCE [LARGE SCALE GENOMIC DNA]</scope>
    <source>
        <strain evidence="14 15">CGMCC 1.9156</strain>
    </source>
</reference>
<accession>A0A1I2HU51</accession>
<evidence type="ECO:0000313" key="14">
    <source>
        <dbReference type="EMBL" id="SFF32267.1"/>
    </source>
</evidence>
<dbReference type="NCBIfam" id="TIGR04057">
    <property type="entry name" value="SusC_RagA_signa"/>
    <property type="match status" value="1"/>
</dbReference>
<dbReference type="NCBIfam" id="TIGR04056">
    <property type="entry name" value="OMP_RagA_SusC"/>
    <property type="match status" value="1"/>
</dbReference>
<evidence type="ECO:0000256" key="10">
    <source>
        <dbReference type="ARBA" id="ARBA00023237"/>
    </source>
</evidence>
<dbReference type="RefSeq" id="WP_212733487.1">
    <property type="nucleotide sequence ID" value="NZ_FONW01000004.1"/>
</dbReference>
<gene>
    <name evidence="14" type="ORF">SAMN05216283_104222</name>
</gene>
<proteinExistence type="inferred from homology"/>
<dbReference type="STRING" id="655355.SAMN05216283_104222"/>
<sequence>MKKRILQTLLVALFALFCVAATAQNRVSGTVTGDDGEPLPGVSIVIEGTNNGVVTNFNGSYNLQLPNSNVTLVFSFVGMETQNVPVNGRSVVDVILQSSTIGVDEVVVTALGISREKKSLGYSVAEVDGESLQKVAQENVLNSLSGKVSGVAINSTGGAGSSVSMVIRGASSLTSDNQPLFVVDGVPMNNTLNNITSVGRENNPDYGNAISDLSSENIESVSVLKGPSAAALYGSRAGNGVVIITTKSGKKSKGLGVTVTSNTVVETPYKYLEKHTRFANGQRPYTQDNRPNNGLPYYVVPVGDSYWVGPEMDKGMMVYQWPYFNANGEVEATELVSHPDNFKDFFRTGITSTNGVSVTDATDRLNYRVSFESMQNQGIIPNSDLHRNSISLNSSLKVVDNLTVSSSINFTNSGADNRPSIGNRGANPLQALYDINSHIDINDLKNYWEPGLEGIQQNGPYTLDLKPDGSYEKVDRINNPYFLANEVNNGFSRDRVFGNAKIDWQITPELSLMGRYTHDQFHERRESKIALSYTRDANGAYGIFNMARREQNGDFLLAYNKTFEDFSLSASAGGNYMYQYAENNMARTKARGSGLIVPGLYSLSNIAPDNIEYGSSWSEKAIYSLYALASLGYKDAVYLDLTARNDWSSTLPADNRSYFYPSASLSLLLNNVFDMGSKVSLAKLRGGWAMVGNDTDPYRLMATMQNMGAWDNQPRLGTSGTLLLPDLKPEIQTSWEIGADLAFFNSRLRMDGTYYESENENQILSIALPPSSGYTGKQINAGLISSKGIELSLGGVPIATENWNWDVNFVFSKNRTRIEELAEGFDYIRLWSDAKGGAYTWVGDEIGQIIDRAMTRVDDPNSPYHGWPVIDDEGWDDSDRTLQGADGNRVAPVIGNFNPDFTLGMQTSVSYKKWTLSASLDWRKGGQFVSQTFRYGESDLHTQRWMDRTLKLNDMSGPEIAQYLKDHADEYLSPDGMFFVIVGGPTADTGGLPHTENGITLNDGVFMPGVEGYYDDNGNFVMVKEHLGDDGTPLIRYQDYYGWDYTRNATFDADFVKLREISLTYQLPPLKSLGIQNASVSVYSRNLILWTKAGINVDPETAFQAESGVQGSGIQFKQGIERYNVSPWTIPVGLKLNVSF</sequence>
<protein>
    <submittedName>
        <fullName evidence="14">TonB-linked outer membrane protein, SusC/RagA family</fullName>
    </submittedName>
</protein>
<dbReference type="GO" id="GO:0009279">
    <property type="term" value="C:cell outer membrane"/>
    <property type="evidence" value="ECO:0007669"/>
    <property type="project" value="UniProtKB-SubCell"/>
</dbReference>
<dbReference type="InterPro" id="IPR037066">
    <property type="entry name" value="Plug_dom_sf"/>
</dbReference>
<keyword evidence="8" id="KW-0406">Ion transport</keyword>
<evidence type="ECO:0000256" key="4">
    <source>
        <dbReference type="ARBA" id="ARBA00022496"/>
    </source>
</evidence>
<feature type="domain" description="TonB-dependent receptor plug" evidence="13">
    <location>
        <begin position="117"/>
        <end position="241"/>
    </location>
</feature>
<keyword evidence="2 11" id="KW-0813">Transport</keyword>
<evidence type="ECO:0000313" key="15">
    <source>
        <dbReference type="Proteomes" id="UP000198964"/>
    </source>
</evidence>
<keyword evidence="10 11" id="KW-0998">Cell outer membrane</keyword>
<evidence type="ECO:0000256" key="5">
    <source>
        <dbReference type="ARBA" id="ARBA00022692"/>
    </source>
</evidence>
<evidence type="ECO:0000256" key="11">
    <source>
        <dbReference type="PROSITE-ProRule" id="PRU01360"/>
    </source>
</evidence>
<keyword evidence="5 11" id="KW-0812">Transmembrane</keyword>
<dbReference type="Pfam" id="PF07715">
    <property type="entry name" value="Plug"/>
    <property type="match status" value="1"/>
</dbReference>
<dbReference type="Gene3D" id="2.60.40.1120">
    <property type="entry name" value="Carboxypeptidase-like, regulatory domain"/>
    <property type="match status" value="1"/>
</dbReference>
<keyword evidence="4" id="KW-0410">Iron transport</keyword>
<feature type="chain" id="PRO_5011635443" evidence="12">
    <location>
        <begin position="24"/>
        <end position="1140"/>
    </location>
</feature>
<dbReference type="SUPFAM" id="SSF56935">
    <property type="entry name" value="Porins"/>
    <property type="match status" value="1"/>
</dbReference>
<dbReference type="PANTHER" id="PTHR32552">
    <property type="entry name" value="FERRICHROME IRON RECEPTOR-RELATED"/>
    <property type="match status" value="1"/>
</dbReference>
<dbReference type="InterPro" id="IPR023997">
    <property type="entry name" value="TonB-dep_OMP_SusC/RagA_CS"/>
</dbReference>
<organism evidence="14 15">
    <name type="scientific">Sunxiuqinia elliptica</name>
    <dbReference type="NCBI Taxonomy" id="655355"/>
    <lineage>
        <taxon>Bacteria</taxon>
        <taxon>Pseudomonadati</taxon>
        <taxon>Bacteroidota</taxon>
        <taxon>Bacteroidia</taxon>
        <taxon>Marinilabiliales</taxon>
        <taxon>Prolixibacteraceae</taxon>
        <taxon>Sunxiuqinia</taxon>
    </lineage>
</organism>
<dbReference type="InterPro" id="IPR023996">
    <property type="entry name" value="TonB-dep_OMP_SusC/RagA"/>
</dbReference>
<comment type="similarity">
    <text evidence="11">Belongs to the TonB-dependent receptor family.</text>
</comment>
<keyword evidence="15" id="KW-1185">Reference proteome</keyword>
<keyword evidence="7" id="KW-0408">Iron</keyword>
<keyword evidence="6 12" id="KW-0732">Signal</keyword>
<evidence type="ECO:0000259" key="13">
    <source>
        <dbReference type="Pfam" id="PF07715"/>
    </source>
</evidence>
<comment type="subcellular location">
    <subcellularLocation>
        <location evidence="1 11">Cell outer membrane</location>
        <topology evidence="1 11">Multi-pass membrane protein</topology>
    </subcellularLocation>
</comment>
<evidence type="ECO:0000256" key="12">
    <source>
        <dbReference type="SAM" id="SignalP"/>
    </source>
</evidence>
<name>A0A1I2HU51_9BACT</name>
<dbReference type="InterPro" id="IPR039426">
    <property type="entry name" value="TonB-dep_rcpt-like"/>
</dbReference>
<dbReference type="PANTHER" id="PTHR32552:SF68">
    <property type="entry name" value="FERRICHROME OUTER MEMBRANE TRANSPORTER_PHAGE RECEPTOR"/>
    <property type="match status" value="1"/>
</dbReference>
<keyword evidence="3 11" id="KW-1134">Transmembrane beta strand</keyword>
<evidence type="ECO:0000256" key="8">
    <source>
        <dbReference type="ARBA" id="ARBA00023065"/>
    </source>
</evidence>
<dbReference type="Gene3D" id="2.170.130.10">
    <property type="entry name" value="TonB-dependent receptor, plug domain"/>
    <property type="match status" value="1"/>
</dbReference>
<keyword evidence="9 11" id="KW-0472">Membrane</keyword>
<evidence type="ECO:0000256" key="6">
    <source>
        <dbReference type="ARBA" id="ARBA00022729"/>
    </source>
</evidence>